<dbReference type="EMBL" id="PPDF01000002">
    <property type="protein sequence ID" value="PQL26022.1"/>
    <property type="molecule type" value="Genomic_DNA"/>
</dbReference>
<accession>A0A2S7ZRW5</accession>
<dbReference type="STRING" id="1110546.GCA_001078375_01484"/>
<keyword evidence="1" id="KW-0812">Transmembrane</keyword>
<feature type="transmembrane region" description="Helical" evidence="1">
    <location>
        <begin position="143"/>
        <end position="165"/>
    </location>
</feature>
<dbReference type="GO" id="GO:0015234">
    <property type="term" value="F:thiamine transmembrane transporter activity"/>
    <property type="evidence" value="ECO:0007669"/>
    <property type="project" value="InterPro"/>
</dbReference>
<dbReference type="InterPro" id="IPR012651">
    <property type="entry name" value="Thia_Transptr_ThiT"/>
</dbReference>
<dbReference type="Pfam" id="PF09515">
    <property type="entry name" value="Thia_YuaJ"/>
    <property type="match status" value="1"/>
</dbReference>
<dbReference type="RefSeq" id="WP_105092289.1">
    <property type="nucleotide sequence ID" value="NZ_PPDF01000002.1"/>
</dbReference>
<evidence type="ECO:0000313" key="3">
    <source>
        <dbReference type="Proteomes" id="UP000238877"/>
    </source>
</evidence>
<dbReference type="NCBIfam" id="TIGR02357">
    <property type="entry name" value="ECF_ThiT_YuaJ"/>
    <property type="match status" value="1"/>
</dbReference>
<comment type="caution">
    <text evidence="2">The sequence shown here is derived from an EMBL/GenBank/DDBJ whole genome shotgun (WGS) entry which is preliminary data.</text>
</comment>
<feature type="transmembrane region" description="Helical" evidence="1">
    <location>
        <begin position="12"/>
        <end position="30"/>
    </location>
</feature>
<organism evidence="2 3">
    <name type="scientific">Veillonella tobetsuensis</name>
    <dbReference type="NCBI Taxonomy" id="1110546"/>
    <lineage>
        <taxon>Bacteria</taxon>
        <taxon>Bacillati</taxon>
        <taxon>Bacillota</taxon>
        <taxon>Negativicutes</taxon>
        <taxon>Veillonellales</taxon>
        <taxon>Veillonellaceae</taxon>
        <taxon>Veillonella</taxon>
    </lineage>
</organism>
<evidence type="ECO:0000256" key="1">
    <source>
        <dbReference type="SAM" id="Phobius"/>
    </source>
</evidence>
<reference evidence="2 3" key="1">
    <citation type="submission" date="2018-01" db="EMBL/GenBank/DDBJ databases">
        <title>Draft genome sequences of clinical isolates and type strains of oral Veillonella including Veillonella infantum sp., nov.</title>
        <authorList>
            <person name="Mashima I."/>
            <person name="Liao Y.-C."/>
            <person name="Sabharwal A."/>
            <person name="Haase E.M."/>
            <person name="Nakazawa F."/>
            <person name="Scannapieco F.A."/>
        </authorList>
    </citation>
    <scope>NUCLEOTIDE SEQUENCE [LARGE SCALE GENOMIC DNA]</scope>
    <source>
        <strain evidence="2 3">Y6</strain>
    </source>
</reference>
<dbReference type="AlphaFoldDB" id="A0A2S7ZRW5"/>
<dbReference type="Gene3D" id="1.10.1760.20">
    <property type="match status" value="1"/>
</dbReference>
<gene>
    <name evidence="2" type="primary">thiT</name>
    <name evidence="2" type="ORF">VTHSUH11_00790</name>
</gene>
<keyword evidence="1" id="KW-1133">Transmembrane helix</keyword>
<protein>
    <submittedName>
        <fullName evidence="2">Energy-coupled thiamine transporter ThiT</fullName>
    </submittedName>
</protein>
<sequence>MDQSKTRMIAEAGVAIAIAQVLSFITLFHMPQGGSIKAASLVPLMIFAYRWGGTRGIWAGVVYGVLHFLLGFKSSIHYLSIILDYLVAYGAIGVCGYFKDNITGLVSGSIVAIALRWFTSVTSGAVVFASYAPQGQNPWIYSMIYNASYMVPDGILNIIVLLFVYQGVKRGLNRSA</sequence>
<evidence type="ECO:0000313" key="2">
    <source>
        <dbReference type="EMBL" id="PQL26022.1"/>
    </source>
</evidence>
<feature type="transmembrane region" description="Helical" evidence="1">
    <location>
        <begin position="110"/>
        <end position="131"/>
    </location>
</feature>
<dbReference type="Proteomes" id="UP000238877">
    <property type="component" value="Unassembled WGS sequence"/>
</dbReference>
<dbReference type="GO" id="GO:0005886">
    <property type="term" value="C:plasma membrane"/>
    <property type="evidence" value="ECO:0007669"/>
    <property type="project" value="InterPro"/>
</dbReference>
<proteinExistence type="predicted"/>
<name>A0A2S7ZRW5_9FIRM</name>
<keyword evidence="1" id="KW-0472">Membrane</keyword>
<feature type="transmembrane region" description="Helical" evidence="1">
    <location>
        <begin position="76"/>
        <end position="98"/>
    </location>
</feature>